<dbReference type="InterPro" id="IPR011761">
    <property type="entry name" value="ATP-grasp"/>
</dbReference>
<dbReference type="PANTHER" id="PTHR43585:SF2">
    <property type="entry name" value="ATP-GRASP ENZYME FSQD"/>
    <property type="match status" value="1"/>
</dbReference>
<dbReference type="InterPro" id="IPR052032">
    <property type="entry name" value="ATP-dep_AA_Ligase"/>
</dbReference>
<dbReference type="PROSITE" id="PS50975">
    <property type="entry name" value="ATP_GRASP"/>
    <property type="match status" value="1"/>
</dbReference>
<proteinExistence type="predicted"/>
<evidence type="ECO:0000313" key="6">
    <source>
        <dbReference type="EMBL" id="MCT2581920.1"/>
    </source>
</evidence>
<dbReference type="SUPFAM" id="SSF56059">
    <property type="entry name" value="Glutathione synthetase ATP-binding domain-like"/>
    <property type="match status" value="1"/>
</dbReference>
<evidence type="ECO:0000256" key="1">
    <source>
        <dbReference type="ARBA" id="ARBA00022598"/>
    </source>
</evidence>
<evidence type="ECO:0000259" key="5">
    <source>
        <dbReference type="PROSITE" id="PS50975"/>
    </source>
</evidence>
<dbReference type="InterPro" id="IPR040570">
    <property type="entry name" value="LAL_C2"/>
</dbReference>
<keyword evidence="2 4" id="KW-0547">Nucleotide-binding</keyword>
<evidence type="ECO:0000256" key="2">
    <source>
        <dbReference type="ARBA" id="ARBA00022741"/>
    </source>
</evidence>
<dbReference type="Gene3D" id="3.30.470.20">
    <property type="entry name" value="ATP-grasp fold, B domain"/>
    <property type="match status" value="1"/>
</dbReference>
<dbReference type="Pfam" id="PF13535">
    <property type="entry name" value="ATP-grasp_4"/>
    <property type="match status" value="1"/>
</dbReference>
<evidence type="ECO:0000256" key="3">
    <source>
        <dbReference type="ARBA" id="ARBA00022840"/>
    </source>
</evidence>
<keyword evidence="1" id="KW-0436">Ligase</keyword>
<dbReference type="Pfam" id="PF18603">
    <property type="entry name" value="LAL_C2"/>
    <property type="match status" value="1"/>
</dbReference>
<dbReference type="Proteomes" id="UP001156441">
    <property type="component" value="Unassembled WGS sequence"/>
</dbReference>
<sequence length="420" mass="44220">MVVRDTGTTWVAQTAETIRAAGCLAGMVTGPVADAERALLSGLVDRLAVVDDPTDPTQLADAAREIAAGHRLGALYSSSDGAVVAAVRAAELLGIGRTPSAGLATARNKYAARRAMAEAGLPTPRFALIHDASEAETVAEAVSLPAVVKPVTGAGSHLVERVSTVAELAAVYRTIADRLLDVPQLRHLYTAPVDGLDPRTTFLVEGMLRGHEYCRDLVVRDGEVELLPLVDKFLVDERFFERGFISPPLGLDPGLERDIDAAVTDAVLAIGLDNTVACVEVIVDEVLGPTVVEVNCRPGGQLMGTLYDLRTGVNTAAEVIGLARGVPAARTEPKLPIPLGTLTFFPEGTGRLRAVHGLDDLAELPDVIRVVSSVAPGDLITDDYEIFAVNVVVAGFADEDDLAGVYAEAAKLVRFDLDPL</sequence>
<dbReference type="PANTHER" id="PTHR43585">
    <property type="entry name" value="FUMIPYRROLE BIOSYNTHESIS PROTEIN C"/>
    <property type="match status" value="1"/>
</dbReference>
<reference evidence="6 7" key="1">
    <citation type="submission" date="2021-02" db="EMBL/GenBank/DDBJ databases">
        <title>Actinophytocola xerophila sp. nov., isolated from soil of cotton cropping field.</title>
        <authorList>
            <person name="Huang R."/>
            <person name="Chen X."/>
            <person name="Ge X."/>
            <person name="Liu W."/>
        </authorList>
    </citation>
    <scope>NUCLEOTIDE SEQUENCE [LARGE SCALE GENOMIC DNA]</scope>
    <source>
        <strain evidence="6 7">S1-96</strain>
    </source>
</reference>
<evidence type="ECO:0000313" key="7">
    <source>
        <dbReference type="Proteomes" id="UP001156441"/>
    </source>
</evidence>
<feature type="domain" description="ATP-grasp" evidence="5">
    <location>
        <begin position="113"/>
        <end position="324"/>
    </location>
</feature>
<keyword evidence="7" id="KW-1185">Reference proteome</keyword>
<evidence type="ECO:0000256" key="4">
    <source>
        <dbReference type="PROSITE-ProRule" id="PRU00409"/>
    </source>
</evidence>
<dbReference type="EMBL" id="JAFFZE010000004">
    <property type="protein sequence ID" value="MCT2581920.1"/>
    <property type="molecule type" value="Genomic_DNA"/>
</dbReference>
<protein>
    <submittedName>
        <fullName evidence="6">ATP-grasp domain-containing protein</fullName>
    </submittedName>
</protein>
<comment type="caution">
    <text evidence="6">The sequence shown here is derived from an EMBL/GenBank/DDBJ whole genome shotgun (WGS) entry which is preliminary data.</text>
</comment>
<organism evidence="6 7">
    <name type="scientific">Actinophytocola gossypii</name>
    <dbReference type="NCBI Taxonomy" id="2812003"/>
    <lineage>
        <taxon>Bacteria</taxon>
        <taxon>Bacillati</taxon>
        <taxon>Actinomycetota</taxon>
        <taxon>Actinomycetes</taxon>
        <taxon>Pseudonocardiales</taxon>
        <taxon>Pseudonocardiaceae</taxon>
    </lineage>
</organism>
<name>A0ABT2J343_9PSEU</name>
<keyword evidence="3 4" id="KW-0067">ATP-binding</keyword>
<accession>A0ABT2J343</accession>
<gene>
    <name evidence="6" type="ORF">JT362_02140</name>
</gene>